<organism evidence="1 2">
    <name type="scientific">Mycena maculata</name>
    <dbReference type="NCBI Taxonomy" id="230809"/>
    <lineage>
        <taxon>Eukaryota</taxon>
        <taxon>Fungi</taxon>
        <taxon>Dikarya</taxon>
        <taxon>Basidiomycota</taxon>
        <taxon>Agaricomycotina</taxon>
        <taxon>Agaricomycetes</taxon>
        <taxon>Agaricomycetidae</taxon>
        <taxon>Agaricales</taxon>
        <taxon>Marasmiineae</taxon>
        <taxon>Mycenaceae</taxon>
        <taxon>Mycena</taxon>
    </lineage>
</organism>
<evidence type="ECO:0000313" key="2">
    <source>
        <dbReference type="Proteomes" id="UP001215280"/>
    </source>
</evidence>
<gene>
    <name evidence="1" type="ORF">DFH07DRAFT_789098</name>
</gene>
<protein>
    <submittedName>
        <fullName evidence="1">Uncharacterized protein</fullName>
    </submittedName>
</protein>
<evidence type="ECO:0000313" key="1">
    <source>
        <dbReference type="EMBL" id="KAJ7783786.1"/>
    </source>
</evidence>
<proteinExistence type="predicted"/>
<dbReference type="AlphaFoldDB" id="A0AAD7P1G2"/>
<reference evidence="1" key="1">
    <citation type="submission" date="2023-03" db="EMBL/GenBank/DDBJ databases">
        <title>Massive genome expansion in bonnet fungi (Mycena s.s.) driven by repeated elements and novel gene families across ecological guilds.</title>
        <authorList>
            <consortium name="Lawrence Berkeley National Laboratory"/>
            <person name="Harder C.B."/>
            <person name="Miyauchi S."/>
            <person name="Viragh M."/>
            <person name="Kuo A."/>
            <person name="Thoen E."/>
            <person name="Andreopoulos B."/>
            <person name="Lu D."/>
            <person name="Skrede I."/>
            <person name="Drula E."/>
            <person name="Henrissat B."/>
            <person name="Morin E."/>
            <person name="Kohler A."/>
            <person name="Barry K."/>
            <person name="LaButti K."/>
            <person name="Morin E."/>
            <person name="Salamov A."/>
            <person name="Lipzen A."/>
            <person name="Mereny Z."/>
            <person name="Hegedus B."/>
            <person name="Baldrian P."/>
            <person name="Stursova M."/>
            <person name="Weitz H."/>
            <person name="Taylor A."/>
            <person name="Grigoriev I.V."/>
            <person name="Nagy L.G."/>
            <person name="Martin F."/>
            <person name="Kauserud H."/>
        </authorList>
    </citation>
    <scope>NUCLEOTIDE SEQUENCE</scope>
    <source>
        <strain evidence="1">CBHHK188m</strain>
    </source>
</reference>
<keyword evidence="2" id="KW-1185">Reference proteome</keyword>
<accession>A0AAD7P1G2</accession>
<sequence length="155" mass="16855">MVSVVAPRSSFPSLDQALHVQRDCPVLFTELGPPSDAVEPFKQLVLRSHTTDLRLYCTVPTWSSSSDNCLDLHDLHQLRAKFLVLIHDIVHALRSSGVTASYVLVPSNSSRCILCAGGCDDLASAIALLQKTPLEPKHQQNVLLADIGCPCLIIT</sequence>
<comment type="caution">
    <text evidence="1">The sequence shown here is derived from an EMBL/GenBank/DDBJ whole genome shotgun (WGS) entry which is preliminary data.</text>
</comment>
<dbReference type="EMBL" id="JARJLG010000002">
    <property type="protein sequence ID" value="KAJ7783786.1"/>
    <property type="molecule type" value="Genomic_DNA"/>
</dbReference>
<dbReference type="Proteomes" id="UP001215280">
    <property type="component" value="Unassembled WGS sequence"/>
</dbReference>
<name>A0AAD7P1G2_9AGAR</name>